<evidence type="ECO:0000313" key="3">
    <source>
        <dbReference type="EMBL" id="MFC4104072.1"/>
    </source>
</evidence>
<protein>
    <submittedName>
        <fullName evidence="3">Barstar family protein</fullName>
    </submittedName>
</protein>
<comment type="caution">
    <text evidence="3">The sequence shown here is derived from an EMBL/GenBank/DDBJ whole genome shotgun (WGS) entry which is preliminary data.</text>
</comment>
<dbReference type="SUPFAM" id="SSF52038">
    <property type="entry name" value="Barstar-related"/>
    <property type="match status" value="1"/>
</dbReference>
<dbReference type="Gene3D" id="3.30.370.10">
    <property type="entry name" value="Barstar-like"/>
    <property type="match status" value="1"/>
</dbReference>
<dbReference type="Proteomes" id="UP001595715">
    <property type="component" value="Unassembled WGS sequence"/>
</dbReference>
<dbReference type="RefSeq" id="WP_377722612.1">
    <property type="nucleotide sequence ID" value="NZ_JBHSAM010000036.1"/>
</dbReference>
<dbReference type="Pfam" id="PF01337">
    <property type="entry name" value="Barstar"/>
    <property type="match status" value="1"/>
</dbReference>
<reference evidence="4" key="1">
    <citation type="journal article" date="2019" name="Int. J. Syst. Evol. Microbiol.">
        <title>The Global Catalogue of Microorganisms (GCM) 10K type strain sequencing project: providing services to taxonomists for standard genome sequencing and annotation.</title>
        <authorList>
            <consortium name="The Broad Institute Genomics Platform"/>
            <consortium name="The Broad Institute Genome Sequencing Center for Infectious Disease"/>
            <person name="Wu L."/>
            <person name="Ma J."/>
        </authorList>
    </citation>
    <scope>NUCLEOTIDE SEQUENCE [LARGE SCALE GENOMIC DNA]</scope>
    <source>
        <strain evidence="4">IBRC-M 10987</strain>
    </source>
</reference>
<organism evidence="3 4">
    <name type="scientific">Paenibacillus xanthanilyticus</name>
    <dbReference type="NCBI Taxonomy" id="1783531"/>
    <lineage>
        <taxon>Bacteria</taxon>
        <taxon>Bacillati</taxon>
        <taxon>Bacillota</taxon>
        <taxon>Bacilli</taxon>
        <taxon>Bacillales</taxon>
        <taxon>Paenibacillaceae</taxon>
        <taxon>Paenibacillus</taxon>
    </lineage>
</organism>
<dbReference type="InterPro" id="IPR035905">
    <property type="entry name" value="Barstar-like_sf"/>
</dbReference>
<keyword evidence="4" id="KW-1185">Reference proteome</keyword>
<feature type="domain" description="Barstar (barnase inhibitor)" evidence="2">
    <location>
        <begin position="6"/>
        <end position="84"/>
    </location>
</feature>
<dbReference type="EMBL" id="JBHSAM010000036">
    <property type="protein sequence ID" value="MFC4104072.1"/>
    <property type="molecule type" value="Genomic_DNA"/>
</dbReference>
<gene>
    <name evidence="3" type="ORF">ACFOZ8_31080</name>
</gene>
<evidence type="ECO:0000256" key="1">
    <source>
        <dbReference type="ARBA" id="ARBA00006845"/>
    </source>
</evidence>
<sequence>MTVSEIVLDGRTLTTVGDFHDLFQSRLHFPGYYGRNLDALYDCLHDYAAPPLTIRWLHYDESVRLLGERAHSIAQTLRDAAGEISGLELVIEGASE</sequence>
<name>A0ABV8KDW3_9BACL</name>
<dbReference type="InterPro" id="IPR000468">
    <property type="entry name" value="Barstar"/>
</dbReference>
<comment type="similarity">
    <text evidence="1">Belongs to the barstar family.</text>
</comment>
<evidence type="ECO:0000259" key="2">
    <source>
        <dbReference type="Pfam" id="PF01337"/>
    </source>
</evidence>
<accession>A0ABV8KDW3</accession>
<evidence type="ECO:0000313" key="4">
    <source>
        <dbReference type="Proteomes" id="UP001595715"/>
    </source>
</evidence>
<proteinExistence type="inferred from homology"/>